<reference evidence="4" key="1">
    <citation type="submission" date="2016-06" db="UniProtKB">
        <authorList>
            <consortium name="WormBaseParasite"/>
        </authorList>
    </citation>
    <scope>IDENTIFICATION</scope>
</reference>
<reference evidence="2 3" key="2">
    <citation type="submission" date="2018-11" db="EMBL/GenBank/DDBJ databases">
        <authorList>
            <consortium name="Pathogen Informatics"/>
        </authorList>
    </citation>
    <scope>NUCLEOTIDE SEQUENCE [LARGE SCALE GENOMIC DNA]</scope>
    <source>
        <strain evidence="2 3">Egypt</strain>
    </source>
</reference>
<dbReference type="WBParaSite" id="ECPE_0001738901-mRNA-1">
    <property type="protein sequence ID" value="ECPE_0001738901-mRNA-1"/>
    <property type="gene ID" value="ECPE_0001738901"/>
</dbReference>
<dbReference type="Proteomes" id="UP000272942">
    <property type="component" value="Unassembled WGS sequence"/>
</dbReference>
<dbReference type="Gene3D" id="1.25.40.1030">
    <property type="match status" value="1"/>
</dbReference>
<evidence type="ECO:0000256" key="1">
    <source>
        <dbReference type="SAM" id="MobiDB-lite"/>
    </source>
</evidence>
<proteinExistence type="predicted"/>
<dbReference type="AlphaFoldDB" id="A0A183BDQ9"/>
<protein>
    <submittedName>
        <fullName evidence="2 4">Uncharacterized protein</fullName>
    </submittedName>
</protein>
<keyword evidence="3" id="KW-1185">Reference proteome</keyword>
<sequence length="304" mass="33849">MPRLRIAGRWNKRPCGANFGFGGRLAIYRAPNDPARRPRSSASLSVSRQISGGPADSTVAAGAVTPESTTGAEAASCLRPVHVDWVDCLDTSPIRGLKSALNCLSDEKLHGLTKNMVHWLDQILTVPLNQLTDICDKMAEICVPHLVNCNSTWKSPWEFLKAQFQPHTERRALLSKLLGFDDQQIHNEVESVLEQSSDTTQFEFHCPCQMGSNREVAIENLSALRLALVTNDLEAAIRLCMHRSVCLSEIGLILVPFPVFFAWFDTRAELPNDSADPSHSILLDCLVYWSNEPNLSRKKHCEFL</sequence>
<accession>A0A183BDQ9</accession>
<name>A0A183BDQ9_9TREM</name>
<evidence type="ECO:0000313" key="3">
    <source>
        <dbReference type="Proteomes" id="UP000272942"/>
    </source>
</evidence>
<feature type="region of interest" description="Disordered" evidence="1">
    <location>
        <begin position="32"/>
        <end position="61"/>
    </location>
</feature>
<dbReference type="EMBL" id="UZAN01068785">
    <property type="protein sequence ID" value="VDP94634.1"/>
    <property type="molecule type" value="Genomic_DNA"/>
</dbReference>
<organism evidence="4">
    <name type="scientific">Echinostoma caproni</name>
    <dbReference type="NCBI Taxonomy" id="27848"/>
    <lineage>
        <taxon>Eukaryota</taxon>
        <taxon>Metazoa</taxon>
        <taxon>Spiralia</taxon>
        <taxon>Lophotrochozoa</taxon>
        <taxon>Platyhelminthes</taxon>
        <taxon>Trematoda</taxon>
        <taxon>Digenea</taxon>
        <taxon>Plagiorchiida</taxon>
        <taxon>Echinostomata</taxon>
        <taxon>Echinostomatoidea</taxon>
        <taxon>Echinostomatidae</taxon>
        <taxon>Echinostoma</taxon>
    </lineage>
</organism>
<evidence type="ECO:0000313" key="2">
    <source>
        <dbReference type="EMBL" id="VDP94634.1"/>
    </source>
</evidence>
<gene>
    <name evidence="2" type="ORF">ECPE_LOCUS17344</name>
</gene>
<evidence type="ECO:0000313" key="4">
    <source>
        <dbReference type="WBParaSite" id="ECPE_0001738901-mRNA-1"/>
    </source>
</evidence>